<keyword evidence="3" id="KW-1185">Reference proteome</keyword>
<dbReference type="RefSeq" id="WP_309657128.1">
    <property type="nucleotide sequence ID" value="NZ_JARWAN010000032.1"/>
</dbReference>
<proteinExistence type="predicted"/>
<organism evidence="2 3">
    <name type="scientific">Vreelandella vilamensis</name>
    <dbReference type="NCBI Taxonomy" id="531309"/>
    <lineage>
        <taxon>Bacteria</taxon>
        <taxon>Pseudomonadati</taxon>
        <taxon>Pseudomonadota</taxon>
        <taxon>Gammaproteobacteria</taxon>
        <taxon>Oceanospirillales</taxon>
        <taxon>Halomonadaceae</taxon>
        <taxon>Vreelandella</taxon>
    </lineage>
</organism>
<dbReference type="Proteomes" id="UP001254564">
    <property type="component" value="Unassembled WGS sequence"/>
</dbReference>
<feature type="region of interest" description="Disordered" evidence="1">
    <location>
        <begin position="96"/>
        <end position="116"/>
    </location>
</feature>
<evidence type="ECO:0000313" key="3">
    <source>
        <dbReference type="Proteomes" id="UP001254564"/>
    </source>
</evidence>
<dbReference type="EMBL" id="JARWAN010000032">
    <property type="protein sequence ID" value="MDR5900250.1"/>
    <property type="molecule type" value="Genomic_DNA"/>
</dbReference>
<dbReference type="InterPro" id="IPR037914">
    <property type="entry name" value="SpoVT-AbrB_sf"/>
</dbReference>
<accession>A0ABU1H801</accession>
<dbReference type="Pfam" id="PF15937">
    <property type="entry name" value="PrlF_antitoxin"/>
    <property type="match status" value="1"/>
</dbReference>
<gene>
    <name evidence="2" type="ORF">QC823_14855</name>
</gene>
<sequence>MNTVIEDDSTLTDRYQTTVPASVRRVLKLKRRDRIHYMIRPNGEVVLTRARDETSQDPVMASFLAFLERDLQEHPENIRPITASTFAEAERLTAGIEVDLDEELPEDDDDTSTTSA</sequence>
<dbReference type="Gene3D" id="2.10.260.10">
    <property type="match status" value="1"/>
</dbReference>
<dbReference type="InterPro" id="IPR031848">
    <property type="entry name" value="PrlF_antitoxin"/>
</dbReference>
<evidence type="ECO:0000256" key="1">
    <source>
        <dbReference type="SAM" id="MobiDB-lite"/>
    </source>
</evidence>
<comment type="caution">
    <text evidence="2">The sequence shown here is derived from an EMBL/GenBank/DDBJ whole genome shotgun (WGS) entry which is preliminary data.</text>
</comment>
<protein>
    <submittedName>
        <fullName evidence="2">Type II toxin-antitoxin system PrlF family antitoxin</fullName>
    </submittedName>
</protein>
<evidence type="ECO:0000313" key="2">
    <source>
        <dbReference type="EMBL" id="MDR5900250.1"/>
    </source>
</evidence>
<feature type="compositionally biased region" description="Acidic residues" evidence="1">
    <location>
        <begin position="98"/>
        <end position="116"/>
    </location>
</feature>
<dbReference type="NCBIfam" id="NF007429">
    <property type="entry name" value="PRK09974.1"/>
    <property type="match status" value="1"/>
</dbReference>
<name>A0ABU1H801_9GAMM</name>
<dbReference type="SUPFAM" id="SSF89447">
    <property type="entry name" value="AbrB/MazE/MraZ-like"/>
    <property type="match status" value="1"/>
</dbReference>
<reference evidence="2 3" key="1">
    <citation type="submission" date="2023-04" db="EMBL/GenBank/DDBJ databases">
        <title>A long-awaited taxogenomic arrangement of the family Halomonadaceae.</title>
        <authorList>
            <person name="De La Haba R."/>
            <person name="Chuvochina M."/>
            <person name="Wittouck S."/>
            <person name="Arahal D.R."/>
            <person name="Sanchez-Porro C."/>
            <person name="Hugenholtz P."/>
            <person name="Ventosa A."/>
        </authorList>
    </citation>
    <scope>NUCLEOTIDE SEQUENCE [LARGE SCALE GENOMIC DNA]</scope>
    <source>
        <strain evidence="2 3">DSM 21020</strain>
    </source>
</reference>